<dbReference type="PROSITE" id="PS51352">
    <property type="entry name" value="THIOREDOXIN_2"/>
    <property type="match status" value="1"/>
</dbReference>
<proteinExistence type="inferred from homology"/>
<dbReference type="InterPro" id="IPR037944">
    <property type="entry name" value="PRX5-like"/>
</dbReference>
<dbReference type="AlphaFoldDB" id="A0A8B6M4C5"/>
<gene>
    <name evidence="8" type="ORF">MPC4_140059</name>
</gene>
<comment type="catalytic activity">
    <reaction evidence="6">
        <text>a hydroperoxide + 2 glutathione = an alcohol + glutathione disulfide + H2O</text>
        <dbReference type="Rhea" id="RHEA:62632"/>
        <dbReference type="ChEBI" id="CHEBI:15377"/>
        <dbReference type="ChEBI" id="CHEBI:30879"/>
        <dbReference type="ChEBI" id="CHEBI:35924"/>
        <dbReference type="ChEBI" id="CHEBI:57925"/>
        <dbReference type="ChEBI" id="CHEBI:58297"/>
        <dbReference type="EC" id="1.11.1.27"/>
    </reaction>
</comment>
<sequence length="172" mass="18375">MQARQSGGKETVTIKAGDRIPKANFSIMTPEGPALRSTDEIFKGRKVILIGVPGAFTPTCSNAHLPGFVNKAEAFKQKEIDEIAVTSVNDVFVMDAWGKATDPAEKISFLADGSGDFARALGLTLDLSERGLGLRSQRYAMFVDDGVVKKLNVETSPGKADASSAETLLEQI</sequence>
<organism evidence="8 9">
    <name type="scientific">Methylocella tundrae</name>
    <dbReference type="NCBI Taxonomy" id="227605"/>
    <lineage>
        <taxon>Bacteria</taxon>
        <taxon>Pseudomonadati</taxon>
        <taxon>Pseudomonadota</taxon>
        <taxon>Alphaproteobacteria</taxon>
        <taxon>Hyphomicrobiales</taxon>
        <taxon>Beijerinckiaceae</taxon>
        <taxon>Methylocella</taxon>
    </lineage>
</organism>
<dbReference type="InterPro" id="IPR036249">
    <property type="entry name" value="Thioredoxin-like_sf"/>
</dbReference>
<accession>A0A8B6M4C5</accession>
<evidence type="ECO:0000256" key="5">
    <source>
        <dbReference type="PIRSR" id="PIRSR637944-1"/>
    </source>
</evidence>
<evidence type="ECO:0000256" key="1">
    <source>
        <dbReference type="ARBA" id="ARBA00022559"/>
    </source>
</evidence>
<dbReference type="GO" id="GO:0034599">
    <property type="term" value="P:cellular response to oxidative stress"/>
    <property type="evidence" value="ECO:0007669"/>
    <property type="project" value="InterPro"/>
</dbReference>
<dbReference type="Proteomes" id="UP000485880">
    <property type="component" value="Unassembled WGS sequence"/>
</dbReference>
<dbReference type="GO" id="GO:0005737">
    <property type="term" value="C:cytoplasm"/>
    <property type="evidence" value="ECO:0007669"/>
    <property type="project" value="TreeGrafter"/>
</dbReference>
<dbReference type="Pfam" id="PF08534">
    <property type="entry name" value="Redoxin"/>
    <property type="match status" value="1"/>
</dbReference>
<evidence type="ECO:0000259" key="7">
    <source>
        <dbReference type="PROSITE" id="PS51352"/>
    </source>
</evidence>
<dbReference type="PANTHER" id="PTHR10430:SF16">
    <property type="entry name" value="PEROXIREDOXIN-5, MITOCHONDRIAL"/>
    <property type="match status" value="1"/>
</dbReference>
<protein>
    <recommendedName>
        <fullName evidence="6">Glutathione-dependent peroxiredoxin</fullName>
        <ecNumber evidence="6">1.11.1.27</ecNumber>
    </recommendedName>
</protein>
<dbReference type="EMBL" id="CABFMQ020000046">
    <property type="protein sequence ID" value="VTZ49160.1"/>
    <property type="molecule type" value="Genomic_DNA"/>
</dbReference>
<evidence type="ECO:0000256" key="6">
    <source>
        <dbReference type="RuleBase" id="RU366011"/>
    </source>
</evidence>
<evidence type="ECO:0000256" key="2">
    <source>
        <dbReference type="ARBA" id="ARBA00022862"/>
    </source>
</evidence>
<keyword evidence="3 6" id="KW-0560">Oxidoreductase</keyword>
<dbReference type="SUPFAM" id="SSF52833">
    <property type="entry name" value="Thioredoxin-like"/>
    <property type="match status" value="1"/>
</dbReference>
<keyword evidence="2 6" id="KW-0049">Antioxidant</keyword>
<dbReference type="FunFam" id="3.40.30.10:FF:000020">
    <property type="entry name" value="Peroxiredoxin"/>
    <property type="match status" value="1"/>
</dbReference>
<dbReference type="GO" id="GO:0008379">
    <property type="term" value="F:thioredoxin peroxidase activity"/>
    <property type="evidence" value="ECO:0007669"/>
    <property type="project" value="InterPro"/>
</dbReference>
<feature type="active site" description="Cysteine sulfenic acid (-SOH) intermediate" evidence="5">
    <location>
        <position position="60"/>
    </location>
</feature>
<dbReference type="CDD" id="cd03013">
    <property type="entry name" value="PRX5_like"/>
    <property type="match status" value="1"/>
</dbReference>
<evidence type="ECO:0000256" key="3">
    <source>
        <dbReference type="ARBA" id="ARBA00023002"/>
    </source>
</evidence>
<name>A0A8B6M4C5_METTU</name>
<keyword evidence="9" id="KW-1185">Reference proteome</keyword>
<comment type="similarity">
    <text evidence="6">Belongs to the peroxiredoxin family. Prx5 subfamily.</text>
</comment>
<comment type="function">
    <text evidence="6">Thiol-specific peroxidase that catalyzes the reduction of hydrogen peroxide and organic hydroperoxides to water and alcohols, respectively. Plays a role in cell protection against oxidative stress by detoxifying peroxides.</text>
</comment>
<comment type="caution">
    <text evidence="8">The sequence shown here is derived from an EMBL/GenBank/DDBJ whole genome shotgun (WGS) entry which is preliminary data.</text>
</comment>
<dbReference type="GO" id="GO:0045454">
    <property type="term" value="P:cell redox homeostasis"/>
    <property type="evidence" value="ECO:0007669"/>
    <property type="project" value="TreeGrafter"/>
</dbReference>
<dbReference type="EC" id="1.11.1.27" evidence="6"/>
<feature type="domain" description="Thioredoxin" evidence="7">
    <location>
        <begin position="14"/>
        <end position="172"/>
    </location>
</feature>
<keyword evidence="1 6" id="KW-0575">Peroxidase</keyword>
<evidence type="ECO:0000313" key="8">
    <source>
        <dbReference type="EMBL" id="VTZ49160.1"/>
    </source>
</evidence>
<evidence type="ECO:0000313" key="9">
    <source>
        <dbReference type="Proteomes" id="UP000485880"/>
    </source>
</evidence>
<keyword evidence="4 6" id="KW-0676">Redox-active center</keyword>
<dbReference type="InterPro" id="IPR013766">
    <property type="entry name" value="Thioredoxin_domain"/>
</dbReference>
<dbReference type="Gene3D" id="3.40.30.10">
    <property type="entry name" value="Glutaredoxin"/>
    <property type="match status" value="1"/>
</dbReference>
<reference evidence="8 9" key="1">
    <citation type="submission" date="2019-05" db="EMBL/GenBank/DDBJ databases">
        <authorList>
            <person name="Farhan Ul Haque M."/>
        </authorList>
    </citation>
    <scope>NUCLEOTIDE SEQUENCE [LARGE SCALE GENOMIC DNA]</scope>
    <source>
        <strain evidence="8">2</strain>
    </source>
</reference>
<evidence type="ECO:0000256" key="4">
    <source>
        <dbReference type="ARBA" id="ARBA00023284"/>
    </source>
</evidence>
<dbReference type="PANTHER" id="PTHR10430">
    <property type="entry name" value="PEROXIREDOXIN"/>
    <property type="match status" value="1"/>
</dbReference>
<dbReference type="GO" id="GO:0042744">
    <property type="term" value="P:hydrogen peroxide catabolic process"/>
    <property type="evidence" value="ECO:0007669"/>
    <property type="project" value="TreeGrafter"/>
</dbReference>
<dbReference type="InterPro" id="IPR013740">
    <property type="entry name" value="Redoxin"/>
</dbReference>